<accession>A0A1I5EBX5</accession>
<name>A0A1I5EBX5_9GAMM</name>
<protein>
    <submittedName>
        <fullName evidence="1">Uncharacterized protein</fullName>
    </submittedName>
</protein>
<evidence type="ECO:0000313" key="1">
    <source>
        <dbReference type="EMBL" id="SFO08987.1"/>
    </source>
</evidence>
<reference evidence="2" key="1">
    <citation type="submission" date="2016-10" db="EMBL/GenBank/DDBJ databases">
        <authorList>
            <person name="Varghese N."/>
            <person name="Submissions S."/>
        </authorList>
    </citation>
    <scope>NUCLEOTIDE SEQUENCE [LARGE SCALE GENOMIC DNA]</scope>
    <source>
        <strain evidence="2">DSM 16522</strain>
    </source>
</reference>
<sequence length="73" mass="8556">MSKRLTVNDYTTKCFRDNLYDKLRSALEISSILTDEDKKYLTVRVDYHDINPLHKLCNLPYENGTLEIIISFG</sequence>
<dbReference type="Proteomes" id="UP000199011">
    <property type="component" value="Unassembled WGS sequence"/>
</dbReference>
<organism evidence="1 2">
    <name type="scientific">Xenorhabdus japonica</name>
    <dbReference type="NCBI Taxonomy" id="53341"/>
    <lineage>
        <taxon>Bacteria</taxon>
        <taxon>Pseudomonadati</taxon>
        <taxon>Pseudomonadota</taxon>
        <taxon>Gammaproteobacteria</taxon>
        <taxon>Enterobacterales</taxon>
        <taxon>Morganellaceae</taxon>
        <taxon>Xenorhabdus</taxon>
    </lineage>
</organism>
<dbReference type="EMBL" id="FOVO01000062">
    <property type="protein sequence ID" value="SFO08987.1"/>
    <property type="molecule type" value="Genomic_DNA"/>
</dbReference>
<gene>
    <name evidence="1" type="ORF">SAMN05421579_1627</name>
</gene>
<dbReference type="STRING" id="53341.SAMN05421579_1627"/>
<dbReference type="AlphaFoldDB" id="A0A1I5EBX5"/>
<evidence type="ECO:0000313" key="2">
    <source>
        <dbReference type="Proteomes" id="UP000199011"/>
    </source>
</evidence>
<proteinExistence type="predicted"/>
<keyword evidence="2" id="KW-1185">Reference proteome</keyword>